<organism evidence="2 3">
    <name type="scientific">Flavobacterium saliperosum</name>
    <dbReference type="NCBI Taxonomy" id="329186"/>
    <lineage>
        <taxon>Bacteria</taxon>
        <taxon>Pseudomonadati</taxon>
        <taxon>Bacteroidota</taxon>
        <taxon>Flavobacteriia</taxon>
        <taxon>Flavobacteriales</taxon>
        <taxon>Flavobacteriaceae</taxon>
        <taxon>Flavobacterium</taxon>
    </lineage>
</organism>
<dbReference type="STRING" id="329186.SAMN02927925_02661"/>
<feature type="transmembrane region" description="Helical" evidence="1">
    <location>
        <begin position="16"/>
        <end position="35"/>
    </location>
</feature>
<keyword evidence="1" id="KW-1133">Transmembrane helix</keyword>
<dbReference type="EMBL" id="FMTY01000009">
    <property type="protein sequence ID" value="SCX18288.1"/>
    <property type="molecule type" value="Genomic_DNA"/>
</dbReference>
<accession>A0A1G4W810</accession>
<keyword evidence="1" id="KW-0812">Transmembrane</keyword>
<protein>
    <submittedName>
        <fullName evidence="2">Uncharacterized protein</fullName>
    </submittedName>
</protein>
<proteinExistence type="predicted"/>
<reference evidence="2 3" key="1">
    <citation type="submission" date="2016-10" db="EMBL/GenBank/DDBJ databases">
        <authorList>
            <person name="de Groot N.N."/>
        </authorList>
    </citation>
    <scope>NUCLEOTIDE SEQUENCE [LARGE SCALE GENOMIC DNA]</scope>
    <source>
        <strain evidence="2 3">CGMCC 1.3801</strain>
    </source>
</reference>
<gene>
    <name evidence="2" type="ORF">SAMN02927925_02661</name>
</gene>
<dbReference type="RefSeq" id="WP_035654642.1">
    <property type="nucleotide sequence ID" value="NZ_CBCSBQ010000018.1"/>
</dbReference>
<dbReference type="AlphaFoldDB" id="A0A1G4W810"/>
<sequence>MEKIIRLFKEINWKTVLYWFVFMFLFNVILFPLVFTKEPITLSKVITGFVSWFIFGIIMSFISKPKGAAK</sequence>
<name>A0A1G4W810_9FLAO</name>
<dbReference type="Proteomes" id="UP000182124">
    <property type="component" value="Unassembled WGS sequence"/>
</dbReference>
<keyword evidence="1" id="KW-0472">Membrane</keyword>
<feature type="transmembrane region" description="Helical" evidence="1">
    <location>
        <begin position="41"/>
        <end position="62"/>
    </location>
</feature>
<evidence type="ECO:0000256" key="1">
    <source>
        <dbReference type="SAM" id="Phobius"/>
    </source>
</evidence>
<evidence type="ECO:0000313" key="3">
    <source>
        <dbReference type="Proteomes" id="UP000182124"/>
    </source>
</evidence>
<evidence type="ECO:0000313" key="2">
    <source>
        <dbReference type="EMBL" id="SCX18288.1"/>
    </source>
</evidence>